<feature type="chain" id="PRO_5025464881" evidence="1">
    <location>
        <begin position="20"/>
        <end position="249"/>
    </location>
</feature>
<feature type="signal peptide" evidence="1">
    <location>
        <begin position="1"/>
        <end position="19"/>
    </location>
</feature>
<protein>
    <submittedName>
        <fullName evidence="2">DUF3575 domain-containing protein</fullName>
    </submittedName>
</protein>
<dbReference type="InterPro" id="IPR021958">
    <property type="entry name" value="DUF3575"/>
</dbReference>
<keyword evidence="1" id="KW-0732">Signal</keyword>
<gene>
    <name evidence="2" type="ORF">GWR21_11725</name>
</gene>
<evidence type="ECO:0000256" key="1">
    <source>
        <dbReference type="SAM" id="SignalP"/>
    </source>
</evidence>
<name>A0A6B9ZFY1_9BACT</name>
<dbReference type="RefSeq" id="WP_162331936.1">
    <property type="nucleotide sequence ID" value="NZ_CP048113.1"/>
</dbReference>
<dbReference type="Pfam" id="PF12099">
    <property type="entry name" value="DUF3575"/>
    <property type="match status" value="1"/>
</dbReference>
<dbReference type="EMBL" id="CP048113">
    <property type="protein sequence ID" value="QHS60244.1"/>
    <property type="molecule type" value="Genomic_DNA"/>
</dbReference>
<evidence type="ECO:0000313" key="3">
    <source>
        <dbReference type="Proteomes" id="UP000476411"/>
    </source>
</evidence>
<dbReference type="Proteomes" id="UP000476411">
    <property type="component" value="Chromosome"/>
</dbReference>
<reference evidence="2 3" key="1">
    <citation type="submission" date="2020-01" db="EMBL/GenBank/DDBJ databases">
        <title>Complete genome sequence of Chitinophaga sp. H33E-04 isolated from quinoa roots.</title>
        <authorList>
            <person name="Weon H.-Y."/>
            <person name="Lee S.A."/>
        </authorList>
    </citation>
    <scope>NUCLEOTIDE SEQUENCE [LARGE SCALE GENOMIC DNA]</scope>
    <source>
        <strain evidence="2 3">H33E-04</strain>
    </source>
</reference>
<organism evidence="2 3">
    <name type="scientific">Chitinophaga agri</name>
    <dbReference type="NCBI Taxonomy" id="2703787"/>
    <lineage>
        <taxon>Bacteria</taxon>
        <taxon>Pseudomonadati</taxon>
        <taxon>Bacteroidota</taxon>
        <taxon>Chitinophagia</taxon>
        <taxon>Chitinophagales</taxon>
        <taxon>Chitinophagaceae</taxon>
        <taxon>Chitinophaga</taxon>
    </lineage>
</organism>
<dbReference type="KEGG" id="chih:GWR21_11725"/>
<sequence>MKYLYITSLCCLLTIAASAQRRPAGKPGEPGITTYLTSYSHSGIPDSVLQGWRISTNLVSLVAPDGGISLAGEYRFNNHWSVLTEATWIFIDSKNAFDIRGRYTPKAKGYAIRPEVRYYLTGKRSRYRMFFAQEISYKKVNFLEERIQQIGLDQWGHYDYEQITPYEKTKQVYSTASKFGAQFLIGPAHRILLEGFIGLGVKYKDYAYTHQPPATSYLEDKDYSFDEAKNQRYAWTAAVPMAIKIGYRF</sequence>
<evidence type="ECO:0000313" key="2">
    <source>
        <dbReference type="EMBL" id="QHS60244.1"/>
    </source>
</evidence>
<accession>A0A6B9ZFY1</accession>
<dbReference type="AlphaFoldDB" id="A0A6B9ZFY1"/>
<proteinExistence type="predicted"/>
<keyword evidence="3" id="KW-1185">Reference proteome</keyword>